<dbReference type="Proteomes" id="UP000179245">
    <property type="component" value="Unassembled WGS sequence"/>
</dbReference>
<keyword evidence="1" id="KW-0690">Ribosome biogenesis</keyword>
<evidence type="ECO:0000313" key="2">
    <source>
        <dbReference type="EMBL" id="OHA62024.1"/>
    </source>
</evidence>
<gene>
    <name evidence="2" type="ORF">A2117_01920</name>
</gene>
<dbReference type="EMBL" id="MHTO01000022">
    <property type="protein sequence ID" value="OHA62024.1"/>
    <property type="molecule type" value="Genomic_DNA"/>
</dbReference>
<dbReference type="PANTHER" id="PTHR33515:SF1">
    <property type="entry name" value="RIBOSOME-BINDING FACTOR A, CHLOROPLASTIC-RELATED"/>
    <property type="match status" value="1"/>
</dbReference>
<organism evidence="2 3">
    <name type="scientific">Candidatus Wildermuthbacteria bacterium GWA2_46_15</name>
    <dbReference type="NCBI Taxonomy" id="1802443"/>
    <lineage>
        <taxon>Bacteria</taxon>
        <taxon>Candidatus Wildermuthiibacteriota</taxon>
    </lineage>
</organism>
<dbReference type="GO" id="GO:0005829">
    <property type="term" value="C:cytosol"/>
    <property type="evidence" value="ECO:0007669"/>
    <property type="project" value="TreeGrafter"/>
</dbReference>
<dbReference type="SUPFAM" id="SSF89919">
    <property type="entry name" value="Ribosome-binding factor A, RbfA"/>
    <property type="match status" value="1"/>
</dbReference>
<dbReference type="AlphaFoldDB" id="A0A1G2QN01"/>
<reference evidence="2 3" key="1">
    <citation type="journal article" date="2016" name="Nat. Commun.">
        <title>Thousands of microbial genomes shed light on interconnected biogeochemical processes in an aquifer system.</title>
        <authorList>
            <person name="Anantharaman K."/>
            <person name="Brown C.T."/>
            <person name="Hug L.A."/>
            <person name="Sharon I."/>
            <person name="Castelle C.J."/>
            <person name="Probst A.J."/>
            <person name="Thomas B.C."/>
            <person name="Singh A."/>
            <person name="Wilkins M.J."/>
            <person name="Karaoz U."/>
            <person name="Brodie E.L."/>
            <person name="Williams K.H."/>
            <person name="Hubbard S.S."/>
            <person name="Banfield J.F."/>
        </authorList>
    </citation>
    <scope>NUCLEOTIDE SEQUENCE [LARGE SCALE GENOMIC DNA]</scope>
</reference>
<dbReference type="PANTHER" id="PTHR33515">
    <property type="entry name" value="RIBOSOME-BINDING FACTOR A, CHLOROPLASTIC-RELATED"/>
    <property type="match status" value="1"/>
</dbReference>
<dbReference type="Gene3D" id="3.30.300.20">
    <property type="match status" value="1"/>
</dbReference>
<comment type="caution">
    <text evidence="2">The sequence shown here is derived from an EMBL/GenBank/DDBJ whole genome shotgun (WGS) entry which is preliminary data.</text>
</comment>
<evidence type="ECO:0000256" key="1">
    <source>
        <dbReference type="ARBA" id="ARBA00022517"/>
    </source>
</evidence>
<evidence type="ECO:0000313" key="3">
    <source>
        <dbReference type="Proteomes" id="UP000179245"/>
    </source>
</evidence>
<proteinExistence type="predicted"/>
<name>A0A1G2QN01_9BACT</name>
<dbReference type="STRING" id="1802443.A2117_01920"/>
<accession>A0A1G2QN01</accession>
<dbReference type="GO" id="GO:0043024">
    <property type="term" value="F:ribosomal small subunit binding"/>
    <property type="evidence" value="ECO:0007669"/>
    <property type="project" value="TreeGrafter"/>
</dbReference>
<dbReference type="InterPro" id="IPR023799">
    <property type="entry name" value="RbfA_dom_sf"/>
</dbReference>
<evidence type="ECO:0008006" key="4">
    <source>
        <dbReference type="Google" id="ProtNLM"/>
    </source>
</evidence>
<dbReference type="GO" id="GO:0006364">
    <property type="term" value="P:rRNA processing"/>
    <property type="evidence" value="ECO:0007669"/>
    <property type="project" value="InterPro"/>
</dbReference>
<dbReference type="Pfam" id="PF02033">
    <property type="entry name" value="RBFA"/>
    <property type="match status" value="1"/>
</dbReference>
<protein>
    <recommendedName>
        <fullName evidence="4">Ribosome-binding factor A</fullName>
    </recommendedName>
</protein>
<sequence length="120" mass="13906">MSNRLPRLNQIIKKEFGQILLREAEFPNHALVTITRVETAPNLSIAKVFISVFPEKLAPSVLKILEAQIYFLQQKLNRKLEMRPVPRLIFRWEKETLVAGRVEELLAKTKEDPVEKESKG</sequence>
<dbReference type="InterPro" id="IPR000238">
    <property type="entry name" value="RbfA"/>
</dbReference>
<dbReference type="InterPro" id="IPR015946">
    <property type="entry name" value="KH_dom-like_a/b"/>
</dbReference>